<dbReference type="Proteomes" id="UP000091956">
    <property type="component" value="Unassembled WGS sequence"/>
</dbReference>
<dbReference type="STRING" id="342668.A0A1B8GL05"/>
<feature type="compositionally biased region" description="Low complexity" evidence="1">
    <location>
        <begin position="403"/>
        <end position="421"/>
    </location>
</feature>
<feature type="compositionally biased region" description="Basic and acidic residues" evidence="1">
    <location>
        <begin position="743"/>
        <end position="768"/>
    </location>
</feature>
<accession>A0A1B8GL05</accession>
<feature type="region of interest" description="Disordered" evidence="1">
    <location>
        <begin position="1"/>
        <end position="64"/>
    </location>
</feature>
<feature type="compositionally biased region" description="Acidic residues" evidence="1">
    <location>
        <begin position="805"/>
        <end position="821"/>
    </location>
</feature>
<feature type="compositionally biased region" description="Basic and acidic residues" evidence="1">
    <location>
        <begin position="787"/>
        <end position="804"/>
    </location>
</feature>
<feature type="compositionally biased region" description="Polar residues" evidence="1">
    <location>
        <begin position="1"/>
        <end position="10"/>
    </location>
</feature>
<evidence type="ECO:0000313" key="3">
    <source>
        <dbReference type="Proteomes" id="UP000091956"/>
    </source>
</evidence>
<dbReference type="GeneID" id="28838780"/>
<feature type="region of interest" description="Disordered" evidence="1">
    <location>
        <begin position="743"/>
        <end position="893"/>
    </location>
</feature>
<gene>
    <name evidence="2" type="ORF">VE01_05394</name>
</gene>
<feature type="region of interest" description="Disordered" evidence="1">
    <location>
        <begin position="719"/>
        <end position="738"/>
    </location>
</feature>
<feature type="compositionally biased region" description="Acidic residues" evidence="1">
    <location>
        <begin position="252"/>
        <end position="272"/>
    </location>
</feature>
<feature type="region of interest" description="Disordered" evidence="1">
    <location>
        <begin position="195"/>
        <end position="357"/>
    </location>
</feature>
<reference evidence="2 3" key="1">
    <citation type="submission" date="2016-03" db="EMBL/GenBank/DDBJ databases">
        <title>Comparative genomics of Pseudogymnoascus destructans, the fungus causing white-nose syndrome of bats.</title>
        <authorList>
            <person name="Palmer J.M."/>
            <person name="Drees K.P."/>
            <person name="Foster J.T."/>
            <person name="Lindner D.L."/>
        </authorList>
    </citation>
    <scope>NUCLEOTIDE SEQUENCE [LARGE SCALE GENOMIC DNA]</scope>
    <source>
        <strain evidence="2 3">UAMH 10579</strain>
    </source>
</reference>
<feature type="compositionally biased region" description="Acidic residues" evidence="1">
    <location>
        <begin position="725"/>
        <end position="736"/>
    </location>
</feature>
<keyword evidence="3" id="KW-1185">Reference proteome</keyword>
<reference evidence="3" key="2">
    <citation type="journal article" date="2018" name="Nat. Commun.">
        <title>Extreme sensitivity to ultraviolet light in the fungal pathogen causing white-nose syndrome of bats.</title>
        <authorList>
            <person name="Palmer J.M."/>
            <person name="Drees K.P."/>
            <person name="Foster J.T."/>
            <person name="Lindner D.L."/>
        </authorList>
    </citation>
    <scope>NUCLEOTIDE SEQUENCE [LARGE SCALE GENOMIC DNA]</scope>
    <source>
        <strain evidence="3">UAMH 10579</strain>
    </source>
</reference>
<dbReference type="EMBL" id="KV460227">
    <property type="protein sequence ID" value="OBT96521.1"/>
    <property type="molecule type" value="Genomic_DNA"/>
</dbReference>
<feature type="compositionally biased region" description="Low complexity" evidence="1">
    <location>
        <begin position="32"/>
        <end position="52"/>
    </location>
</feature>
<dbReference type="AlphaFoldDB" id="A0A1B8GL05"/>
<feature type="compositionally biased region" description="Acidic residues" evidence="1">
    <location>
        <begin position="870"/>
        <end position="893"/>
    </location>
</feature>
<feature type="compositionally biased region" description="Acidic residues" evidence="1">
    <location>
        <begin position="302"/>
        <end position="332"/>
    </location>
</feature>
<feature type="region of interest" description="Disordered" evidence="1">
    <location>
        <begin position="384"/>
        <end position="421"/>
    </location>
</feature>
<protein>
    <submittedName>
        <fullName evidence="2">Uncharacterized protein</fullName>
    </submittedName>
</protein>
<feature type="compositionally biased region" description="Pro residues" evidence="1">
    <location>
        <begin position="199"/>
        <end position="212"/>
    </location>
</feature>
<feature type="compositionally biased region" description="Acidic residues" evidence="1">
    <location>
        <begin position="228"/>
        <end position="243"/>
    </location>
</feature>
<proteinExistence type="predicted"/>
<feature type="compositionally biased region" description="Acidic residues" evidence="1">
    <location>
        <begin position="776"/>
        <end position="786"/>
    </location>
</feature>
<evidence type="ECO:0000256" key="1">
    <source>
        <dbReference type="SAM" id="MobiDB-lite"/>
    </source>
</evidence>
<name>A0A1B8GL05_9PEZI</name>
<evidence type="ECO:0000313" key="2">
    <source>
        <dbReference type="EMBL" id="OBT96521.1"/>
    </source>
</evidence>
<dbReference type="OrthoDB" id="4966at2759"/>
<feature type="compositionally biased region" description="Acidic residues" evidence="1">
    <location>
        <begin position="829"/>
        <end position="843"/>
    </location>
</feature>
<sequence>MSSNENNNTDFFGFTDPIEDTDSPSSTNQGFTNTNSNTNLNHNTAPGPVFFGPSPPPSHVFHNNHAATAPSIFGQYSQDFQGGNIPAPPSYLETPSIPASATFASTPGPSQTPFGQAGPTLESENISISPSYEYEESPEFESPPTFPAPVFFGPPPPPPIPVVNALPANNLAQNPQPPSVGEFAHVNHWALPHLVIGTPNPPPQGPQNPPNPVEGFGGLNIQGVSAQPDDESEDEDMDMDMDPSAEGLDFGNSDEDYSEDSDFEYDYVDENDNPVPPPKLPKNAAIKALMNSNRARDAAMPDTDDDDDFPEMEEIPNANGDDDEDSDWEDDPTGYQDPADPRAAAFAGPSTSTAFPAPATVPSFTSITTNPLTPLGILPTTSQLTQSLKRARSPSPTPSFEQTATATATPTSPLLTKKPRLTPSTHSPFEVLASHPELYFELCAHLPPSSLLTLYSTSRLFHTTLNTHLTHALKTCARAFAPLASRICRHGMYSTLCIPDPLGRREPTNWALVRQVPSFRWLAMVVHRERCVRDILACLAREGHRLPKSTRETLLKTWVVMDVATTAGRICLVHNETWWTDVDCWNAQAWVLKLGMRLNEPMTGVGDDGLVRVMLGQRGLSPLWRLLMRKGFTNAVEVLRAAVRYCYEVKPENSGMSIFGVSPAEIGKLHLEGWGEGKIHLFRIDELVMRESVRRRLRLDDHLLYMMLWGHVDPVTGRDIKPSDEEMYMSDSEDEERAIGARLRAERKKESAERKAERARLRKERAEHGFGGGDTEMGEEGDEDDKENQRPRLDKGKGKGRELPEVESDTTDYSTDLEDAVDEWRGIEIDDETAWETEDEDMAEASLFNDLRDAGAVGPSGWRRKRGGESESESEGEEGDDEEDGEDDDSDWD</sequence>
<organism evidence="2 3">
    <name type="scientific">Pseudogymnoascus verrucosus</name>
    <dbReference type="NCBI Taxonomy" id="342668"/>
    <lineage>
        <taxon>Eukaryota</taxon>
        <taxon>Fungi</taxon>
        <taxon>Dikarya</taxon>
        <taxon>Ascomycota</taxon>
        <taxon>Pezizomycotina</taxon>
        <taxon>Leotiomycetes</taxon>
        <taxon>Thelebolales</taxon>
        <taxon>Thelebolaceae</taxon>
        <taxon>Pseudogymnoascus</taxon>
    </lineage>
</organism>
<dbReference type="RefSeq" id="XP_018130254.1">
    <property type="nucleotide sequence ID" value="XM_018274858.1"/>
</dbReference>